<evidence type="ECO:0000256" key="8">
    <source>
        <dbReference type="PIRSR" id="PIRSR000862-1"/>
    </source>
</evidence>
<keyword evidence="2 9" id="KW-0732">Signal</keyword>
<protein>
    <recommendedName>
        <fullName evidence="7">Lipase</fullName>
    </recommendedName>
</protein>
<dbReference type="InterPro" id="IPR025483">
    <property type="entry name" value="Lipase_euk"/>
</dbReference>
<dbReference type="GO" id="GO:0016042">
    <property type="term" value="P:lipid catabolic process"/>
    <property type="evidence" value="ECO:0007669"/>
    <property type="project" value="UniProtKB-KW"/>
</dbReference>
<evidence type="ECO:0000313" key="12">
    <source>
        <dbReference type="Proteomes" id="UP001168821"/>
    </source>
</evidence>
<proteinExistence type="inferred from homology"/>
<keyword evidence="5" id="KW-0443">Lipid metabolism</keyword>
<comment type="caution">
    <text evidence="11">The sequence shown here is derived from an EMBL/GenBank/DDBJ whole genome shotgun (WGS) entry which is preliminary data.</text>
</comment>
<gene>
    <name evidence="11" type="ORF">Zmor_010146</name>
</gene>
<reference evidence="11" key="1">
    <citation type="journal article" date="2023" name="G3 (Bethesda)">
        <title>Whole genome assemblies of Zophobas morio and Tenebrio molitor.</title>
        <authorList>
            <person name="Kaur S."/>
            <person name="Stinson S.A."/>
            <person name="diCenzo G.C."/>
        </authorList>
    </citation>
    <scope>NUCLEOTIDE SEQUENCE</scope>
    <source>
        <strain evidence="11">QUZm001</strain>
    </source>
</reference>
<keyword evidence="3 7" id="KW-0378">Hydrolase</keyword>
<evidence type="ECO:0000256" key="4">
    <source>
        <dbReference type="ARBA" id="ARBA00022963"/>
    </source>
</evidence>
<evidence type="ECO:0000256" key="6">
    <source>
        <dbReference type="ARBA" id="ARBA00023180"/>
    </source>
</evidence>
<feature type="active site" description="Charge relay system" evidence="8">
    <location>
        <position position="368"/>
    </location>
</feature>
<dbReference type="GO" id="GO:0016788">
    <property type="term" value="F:hydrolase activity, acting on ester bonds"/>
    <property type="evidence" value="ECO:0007669"/>
    <property type="project" value="InterPro"/>
</dbReference>
<feature type="chain" id="PRO_5041273552" description="Lipase" evidence="9">
    <location>
        <begin position="21"/>
        <end position="392"/>
    </location>
</feature>
<evidence type="ECO:0000259" key="10">
    <source>
        <dbReference type="Pfam" id="PF04083"/>
    </source>
</evidence>
<feature type="domain" description="Partial AB-hydrolase lipase" evidence="10">
    <location>
        <begin position="29"/>
        <end position="87"/>
    </location>
</feature>
<feature type="active site" description="Charge relay system" evidence="8">
    <location>
        <position position="337"/>
    </location>
</feature>
<evidence type="ECO:0000256" key="7">
    <source>
        <dbReference type="PIRNR" id="PIRNR000862"/>
    </source>
</evidence>
<evidence type="ECO:0000256" key="3">
    <source>
        <dbReference type="ARBA" id="ARBA00022801"/>
    </source>
</evidence>
<keyword evidence="12" id="KW-1185">Reference proteome</keyword>
<dbReference type="Pfam" id="PF04083">
    <property type="entry name" value="Abhydro_lipase"/>
    <property type="match status" value="1"/>
</dbReference>
<feature type="active site" description="Nucleophile" evidence="8">
    <location>
        <position position="165"/>
    </location>
</feature>
<evidence type="ECO:0000313" key="11">
    <source>
        <dbReference type="EMBL" id="KAJ3658408.1"/>
    </source>
</evidence>
<evidence type="ECO:0000256" key="2">
    <source>
        <dbReference type="ARBA" id="ARBA00022729"/>
    </source>
</evidence>
<accession>A0AA38II74</accession>
<keyword evidence="6" id="KW-0325">Glycoprotein</keyword>
<dbReference type="Proteomes" id="UP001168821">
    <property type="component" value="Unassembled WGS sequence"/>
</dbReference>
<dbReference type="InterPro" id="IPR006693">
    <property type="entry name" value="AB_hydrolase_lipase"/>
</dbReference>
<evidence type="ECO:0000256" key="5">
    <source>
        <dbReference type="ARBA" id="ARBA00023098"/>
    </source>
</evidence>
<dbReference type="InterPro" id="IPR029058">
    <property type="entry name" value="AB_hydrolase_fold"/>
</dbReference>
<dbReference type="PIRSF" id="PIRSF000862">
    <property type="entry name" value="Steryl_ester_lip"/>
    <property type="match status" value="1"/>
</dbReference>
<keyword evidence="4 7" id="KW-0442">Lipid degradation</keyword>
<sequence>MIKFAHVIVFSTFLLTWVLGSDVGLTPVQMIEGHGYPSETHYIKTEDGYILTYYRIPHGIVDDSTSPRPTVLLQHGFISSAADYVNMGPGRSLGYILADAGYDVWLGNARGNTFSRNHTIWSPDFNKNLFFDFSWHEIGYYDYPAAIDYILNLKGDDSLYYVGHSQGTTSFLVLASTRPEYNKKIKLATLLAPAGHMGNPPNAAVKEYCMLIDEYAATWAASLIFEIPNTEAARIWGSTTCVLPVNYADCAAVYYTTMGIDITEVEPEMLPVIATNAPADAAIKELVHYGQIIKTGNFAKFDYGMMTNLMVYGSMTPPLYDLSKITAPVAFYYATNDGLLSIEDVKQTISEVSNVAGEYLVPLDAFNHYDFLFAKDVVELLYNEVVATIKKF</sequence>
<organism evidence="11 12">
    <name type="scientific">Zophobas morio</name>
    <dbReference type="NCBI Taxonomy" id="2755281"/>
    <lineage>
        <taxon>Eukaryota</taxon>
        <taxon>Metazoa</taxon>
        <taxon>Ecdysozoa</taxon>
        <taxon>Arthropoda</taxon>
        <taxon>Hexapoda</taxon>
        <taxon>Insecta</taxon>
        <taxon>Pterygota</taxon>
        <taxon>Neoptera</taxon>
        <taxon>Endopterygota</taxon>
        <taxon>Coleoptera</taxon>
        <taxon>Polyphaga</taxon>
        <taxon>Cucujiformia</taxon>
        <taxon>Tenebrionidae</taxon>
        <taxon>Zophobas</taxon>
    </lineage>
</organism>
<dbReference type="FunFam" id="3.40.50.1820:FF:000057">
    <property type="entry name" value="Lipase"/>
    <property type="match status" value="1"/>
</dbReference>
<dbReference type="Gene3D" id="3.40.50.1820">
    <property type="entry name" value="alpha/beta hydrolase"/>
    <property type="match status" value="1"/>
</dbReference>
<dbReference type="PANTHER" id="PTHR11005">
    <property type="entry name" value="LYSOSOMAL ACID LIPASE-RELATED"/>
    <property type="match status" value="1"/>
</dbReference>
<dbReference type="AlphaFoldDB" id="A0AA38II74"/>
<feature type="signal peptide" evidence="9">
    <location>
        <begin position="1"/>
        <end position="20"/>
    </location>
</feature>
<dbReference type="SUPFAM" id="SSF53474">
    <property type="entry name" value="alpha/beta-Hydrolases"/>
    <property type="match status" value="1"/>
</dbReference>
<dbReference type="EMBL" id="JALNTZ010000003">
    <property type="protein sequence ID" value="KAJ3658408.1"/>
    <property type="molecule type" value="Genomic_DNA"/>
</dbReference>
<name>A0AA38II74_9CUCU</name>
<comment type="similarity">
    <text evidence="1 7">Belongs to the AB hydrolase superfamily. Lipase family.</text>
</comment>
<evidence type="ECO:0000256" key="9">
    <source>
        <dbReference type="SAM" id="SignalP"/>
    </source>
</evidence>
<evidence type="ECO:0000256" key="1">
    <source>
        <dbReference type="ARBA" id="ARBA00010701"/>
    </source>
</evidence>